<dbReference type="InParanoid" id="A0A6C2YKA9"/>
<evidence type="ECO:0000313" key="2">
    <source>
        <dbReference type="Proteomes" id="UP000464378"/>
    </source>
</evidence>
<accession>A0A6C2YKA9</accession>
<dbReference type="EMBL" id="LR586016">
    <property type="protein sequence ID" value="VIP01545.1"/>
    <property type="molecule type" value="Genomic_DNA"/>
</dbReference>
<dbReference type="KEGG" id="tim:GMBLW1_24150"/>
<organism evidence="1">
    <name type="scientific">Tuwongella immobilis</name>
    <dbReference type="NCBI Taxonomy" id="692036"/>
    <lineage>
        <taxon>Bacteria</taxon>
        <taxon>Pseudomonadati</taxon>
        <taxon>Planctomycetota</taxon>
        <taxon>Planctomycetia</taxon>
        <taxon>Gemmatales</taxon>
        <taxon>Gemmataceae</taxon>
        <taxon>Tuwongella</taxon>
    </lineage>
</organism>
<sequence length="415" mass="45821">MMMNWVLLVSCCAAADAPSSDPVPVPETREDVKKGLEAHKKATPRLPNPPAGGDNRLARVNNGRFRAYYLPFTATDMVASREPDPAMTLDNTFKVKLFWITSRMNHCIYCLGHQEHKLLAAGVDDDGIAVLDGDWAAAKPEEKAAYAFTRKLTISPDQITEADLQSLRAFYTPTQVLEIIVTVAGYNATNRWTGGLNIPAEEDGGFFRKPDSPIRLDTFLTPTSPKYAKMRSQIALLEGPPTRAAREPRDRIEAALAAAKTRKPLLPMADGEGSNWEKLLRTFPKAGEGRIRSLKNLEKQGKLSAKLRAQIAWIAARQDRAWYALADARNRLRALGMSDAEIEAIDDPQAKRSEADAAVLNLTQKLTAMPTKVSDADVAAVRKHFNDFETAEVVYTICNAAFFDRVTEAARLPLD</sequence>
<dbReference type="AlphaFoldDB" id="A0A6C2YKA9"/>
<dbReference type="PANTHER" id="PTHR35446">
    <property type="entry name" value="SI:CH211-175M2.5"/>
    <property type="match status" value="1"/>
</dbReference>
<dbReference type="RefSeq" id="WP_162656735.1">
    <property type="nucleotide sequence ID" value="NZ_LR593887.1"/>
</dbReference>
<dbReference type="InterPro" id="IPR029032">
    <property type="entry name" value="AhpD-like"/>
</dbReference>
<dbReference type="Gene3D" id="1.20.1290.10">
    <property type="entry name" value="AhpD-like"/>
    <property type="match status" value="2"/>
</dbReference>
<dbReference type="EMBL" id="LR593887">
    <property type="protein sequence ID" value="VTR98727.1"/>
    <property type="molecule type" value="Genomic_DNA"/>
</dbReference>
<proteinExistence type="predicted"/>
<dbReference type="PANTHER" id="PTHR35446:SF2">
    <property type="entry name" value="CARBOXYMUCONOLACTONE DECARBOXYLASE-LIKE DOMAIN-CONTAINING PROTEIN"/>
    <property type="match status" value="1"/>
</dbReference>
<evidence type="ECO:0008006" key="3">
    <source>
        <dbReference type="Google" id="ProtNLM"/>
    </source>
</evidence>
<reference evidence="1" key="1">
    <citation type="submission" date="2019-04" db="EMBL/GenBank/DDBJ databases">
        <authorList>
            <consortium name="Science for Life Laboratories"/>
        </authorList>
    </citation>
    <scope>NUCLEOTIDE SEQUENCE</scope>
    <source>
        <strain evidence="1">MBLW1</strain>
    </source>
</reference>
<dbReference type="Proteomes" id="UP000464378">
    <property type="component" value="Chromosome"/>
</dbReference>
<name>A0A6C2YKA9_9BACT</name>
<keyword evidence="2" id="KW-1185">Reference proteome</keyword>
<dbReference type="SUPFAM" id="SSF69118">
    <property type="entry name" value="AhpD-like"/>
    <property type="match status" value="2"/>
</dbReference>
<evidence type="ECO:0000313" key="1">
    <source>
        <dbReference type="EMBL" id="VIP01545.1"/>
    </source>
</evidence>
<gene>
    <name evidence="1" type="ORF">GMBLW1_24150</name>
</gene>
<protein>
    <recommendedName>
        <fullName evidence="3">Carboxymuconolactone decarboxylase-like domain-containing protein</fullName>
    </recommendedName>
</protein>